<comment type="caution">
    <text evidence="1">The sequence shown here is derived from an EMBL/GenBank/DDBJ whole genome shotgun (WGS) entry which is preliminary data.</text>
</comment>
<evidence type="ECO:0000313" key="1">
    <source>
        <dbReference type="EMBL" id="CAG4969696.1"/>
    </source>
</evidence>
<evidence type="ECO:0000313" key="2">
    <source>
        <dbReference type="Proteomes" id="UP000691718"/>
    </source>
</evidence>
<accession>A0A8S3WMY8</accession>
<protein>
    <submittedName>
        <fullName evidence="1">(apollo) hypothetical protein</fullName>
    </submittedName>
</protein>
<proteinExistence type="predicted"/>
<organism evidence="1 2">
    <name type="scientific">Parnassius apollo</name>
    <name type="common">Apollo butterfly</name>
    <name type="synonym">Papilio apollo</name>
    <dbReference type="NCBI Taxonomy" id="110799"/>
    <lineage>
        <taxon>Eukaryota</taxon>
        <taxon>Metazoa</taxon>
        <taxon>Ecdysozoa</taxon>
        <taxon>Arthropoda</taxon>
        <taxon>Hexapoda</taxon>
        <taxon>Insecta</taxon>
        <taxon>Pterygota</taxon>
        <taxon>Neoptera</taxon>
        <taxon>Endopterygota</taxon>
        <taxon>Lepidoptera</taxon>
        <taxon>Glossata</taxon>
        <taxon>Ditrysia</taxon>
        <taxon>Papilionoidea</taxon>
        <taxon>Papilionidae</taxon>
        <taxon>Parnassiinae</taxon>
        <taxon>Parnassini</taxon>
        <taxon>Parnassius</taxon>
        <taxon>Parnassius</taxon>
    </lineage>
</organism>
<reference evidence="1" key="1">
    <citation type="submission" date="2021-04" db="EMBL/GenBank/DDBJ databases">
        <authorList>
            <person name="Tunstrom K."/>
        </authorList>
    </citation>
    <scope>NUCLEOTIDE SEQUENCE</scope>
</reference>
<sequence length="123" mass="14053">MMVNNKLKDTIRPGAKLTVDEFMFPWYGRGAYFKDGIPAVMKISAAYCLCWKDKKTNTLVATCETTLPGLPSRKRRWDDEGNLFFREVARPKLIQQYFDGAAAIDIHNHIRQNGLALEKAWGT</sequence>
<name>A0A8S3WMY8_PARAO</name>
<dbReference type="Proteomes" id="UP000691718">
    <property type="component" value="Unassembled WGS sequence"/>
</dbReference>
<gene>
    <name evidence="1" type="ORF">PAPOLLO_LOCUS8143</name>
</gene>
<dbReference type="EMBL" id="CAJQZP010000585">
    <property type="protein sequence ID" value="CAG4969696.1"/>
    <property type="molecule type" value="Genomic_DNA"/>
</dbReference>
<keyword evidence="2" id="KW-1185">Reference proteome</keyword>
<dbReference type="OrthoDB" id="7274630at2759"/>
<dbReference type="AlphaFoldDB" id="A0A8S3WMY8"/>